<dbReference type="InterPro" id="IPR026444">
    <property type="entry name" value="Secre_tail"/>
</dbReference>
<feature type="chain" id="PRO_5013229800" evidence="1">
    <location>
        <begin position="27"/>
        <end position="788"/>
    </location>
</feature>
<proteinExistence type="predicted"/>
<dbReference type="OrthoDB" id="9807410at2"/>
<name>A0A1W1V2S5_9BACT</name>
<dbReference type="Proteomes" id="UP000192266">
    <property type="component" value="Unassembled WGS sequence"/>
</dbReference>
<dbReference type="InterPro" id="IPR011047">
    <property type="entry name" value="Quinoprotein_ADH-like_sf"/>
</dbReference>
<accession>A0A1W1V2S5</accession>
<evidence type="ECO:0000256" key="1">
    <source>
        <dbReference type="SAM" id="SignalP"/>
    </source>
</evidence>
<dbReference type="RefSeq" id="WP_084444093.1">
    <property type="nucleotide sequence ID" value="NZ_FWWW01000048.1"/>
</dbReference>
<reference evidence="3 4" key="1">
    <citation type="submission" date="2017-04" db="EMBL/GenBank/DDBJ databases">
        <authorList>
            <person name="Afonso C.L."/>
            <person name="Miller P.J."/>
            <person name="Scott M.A."/>
            <person name="Spackman E."/>
            <person name="Goraichik I."/>
            <person name="Dimitrov K.M."/>
            <person name="Suarez D.L."/>
            <person name="Swayne D.E."/>
        </authorList>
    </citation>
    <scope>NUCLEOTIDE SEQUENCE [LARGE SCALE GENOMIC DNA]</scope>
    <source>
        <strain evidence="3 4">DSM 11622</strain>
    </source>
</reference>
<dbReference type="EMBL" id="FWWW01000048">
    <property type="protein sequence ID" value="SMB87590.1"/>
    <property type="molecule type" value="Genomic_DNA"/>
</dbReference>
<keyword evidence="4" id="KW-1185">Reference proteome</keyword>
<gene>
    <name evidence="3" type="ORF">SAMN00120144_1373</name>
</gene>
<dbReference type="Gene3D" id="2.130.10.10">
    <property type="entry name" value="YVTN repeat-like/Quinoprotein amine dehydrogenase"/>
    <property type="match status" value="2"/>
</dbReference>
<dbReference type="STRING" id="645990.SAMN00120144_1373"/>
<feature type="domain" description="PorZ N-terminal beta-propeller" evidence="2">
    <location>
        <begin position="54"/>
        <end position="211"/>
    </location>
</feature>
<dbReference type="NCBIfam" id="TIGR04183">
    <property type="entry name" value="Por_Secre_tail"/>
    <property type="match status" value="1"/>
</dbReference>
<evidence type="ECO:0000313" key="4">
    <source>
        <dbReference type="Proteomes" id="UP000192266"/>
    </source>
</evidence>
<dbReference type="SUPFAM" id="SSF63829">
    <property type="entry name" value="Calcium-dependent phosphotriesterase"/>
    <property type="match status" value="2"/>
</dbReference>
<dbReference type="SUPFAM" id="SSF50998">
    <property type="entry name" value="Quinoprotein alcohol dehydrogenase-like"/>
    <property type="match status" value="1"/>
</dbReference>
<dbReference type="Pfam" id="PF07494">
    <property type="entry name" value="Reg_prop"/>
    <property type="match status" value="1"/>
</dbReference>
<dbReference type="Gene3D" id="2.60.40.4070">
    <property type="match status" value="1"/>
</dbReference>
<dbReference type="InterPro" id="IPR011110">
    <property type="entry name" value="Reg_prop"/>
</dbReference>
<organism evidence="3 4">
    <name type="scientific">Hymenobacter roseosalivarius DSM 11622</name>
    <dbReference type="NCBI Taxonomy" id="645990"/>
    <lineage>
        <taxon>Bacteria</taxon>
        <taxon>Pseudomonadati</taxon>
        <taxon>Bacteroidota</taxon>
        <taxon>Cytophagia</taxon>
        <taxon>Cytophagales</taxon>
        <taxon>Hymenobacteraceae</taxon>
        <taxon>Hymenobacter</taxon>
    </lineage>
</organism>
<feature type="signal peptide" evidence="1">
    <location>
        <begin position="1"/>
        <end position="26"/>
    </location>
</feature>
<dbReference type="InterPro" id="IPR048954">
    <property type="entry name" value="PorZ_N"/>
</dbReference>
<dbReference type="Pfam" id="PF21544">
    <property type="entry name" value="PorZ_N_b_propeller"/>
    <property type="match status" value="1"/>
</dbReference>
<evidence type="ECO:0000313" key="3">
    <source>
        <dbReference type="EMBL" id="SMB87590.1"/>
    </source>
</evidence>
<sequence>MTYLLRTCRWFGLVAVWLFSLPSAVAQGPVGFGDWQLHLPTNQAKALADADKRVYVATENSFFYFDKELNTTRLLSRRDGLNDVGVSTVAYDSVSQQLLVAYNNGNLDVLRANGSIQNVTDILRAEITQAKTVNHINFSGPRAYLACSFGLVVFDMTRLEVRDTYVNIGPAGQAVQVYASAVLRDSVYAATSAGLLRGRLTDNLANFRNWTTDLPARTGNPFRTLATQAGQVYAGANGDQLYRFRGGSGAGRGWQPVAGFAGGQFRQLTPSRAGLLVVGLDNLSVLDKPGGTIRTYRNALLRDTRAAVRSRDGAFYVADFQNGLVKTTDGQQFENFVTNAPASARAFSVYSDARTGITDVFSGGFSDRFMQNGSFGGFYEYKEGQWTNITPQTLPDRTQYPNFQDPSHGVRTPDGTLYIGSYGNGVLEWKGPGSFRLFTDGSGNNPLKTALAPPKFSNFDPNYTRITDLTTDAEGNVWVVNRHEFAGVPGVHVFNPVATTWRSLPYFAGVENLNGIVLDDNGYVWLSTSRQPTGNGVIAYDETTRTPRYFSTANGLPSNDIYDMVKDRQGSIWVATSAGVAFLTDPGQTFAPSSEAVFQKPFILRGPPTSRGFPALSSDVVRAVAVDGANRKWFGTDRGLWLFSESVDEALFNFTTDNSPLPSNRILDVAVNDRTGEVFVVTDAGVVSYRGSATVTEGKPACAKVFPNPVRTDFTGQVGISGLANNAVVKITDVTGKLVYQTRANGGTLTWNLADYNGRKVQSGVYMVLSSDADGKNACISKIAVVAR</sequence>
<protein>
    <submittedName>
        <fullName evidence="3">Two component regulator propeller domain protein</fullName>
    </submittedName>
</protein>
<dbReference type="AlphaFoldDB" id="A0A1W1V2S5"/>
<evidence type="ECO:0000259" key="2">
    <source>
        <dbReference type="Pfam" id="PF21544"/>
    </source>
</evidence>
<dbReference type="InterPro" id="IPR015943">
    <property type="entry name" value="WD40/YVTN_repeat-like_dom_sf"/>
</dbReference>
<keyword evidence="1" id="KW-0732">Signal</keyword>